<sequence length="154" mass="16438">MTTASEGTPGPAGPGARPIRAAGCVLWRPAGSGDGLEIALVGRPKYGDWSHPKGKLKRGESFRAAAVRETVEETGMTCNLGPRLPTVHYVVEGRPKEVRYWAAEATGGGFVPNREVDRLLWLPPEAARARVTQERDRGLVDALLETLRGAGVVG</sequence>
<dbReference type="InterPro" id="IPR015797">
    <property type="entry name" value="NUDIX_hydrolase-like_dom_sf"/>
</dbReference>
<dbReference type="RefSeq" id="WP_051739802.1">
    <property type="nucleotide sequence ID" value="NZ_JBEZVI010000024.1"/>
</dbReference>
<dbReference type="InterPro" id="IPR000086">
    <property type="entry name" value="NUDIX_hydrolase_dom"/>
</dbReference>
<evidence type="ECO:0000256" key="1">
    <source>
        <dbReference type="ARBA" id="ARBA00022801"/>
    </source>
</evidence>
<dbReference type="SUPFAM" id="SSF55811">
    <property type="entry name" value="Nudix"/>
    <property type="match status" value="1"/>
</dbReference>
<dbReference type="Pfam" id="PF00293">
    <property type="entry name" value="NUDIX"/>
    <property type="match status" value="1"/>
</dbReference>
<name>A0ABV2Z5S2_9ACTN</name>
<accession>A0ABV2Z5S2</accession>
<reference evidence="3 4" key="1">
    <citation type="submission" date="2024-06" db="EMBL/GenBank/DDBJ databases">
        <title>The Natural Products Discovery Center: Release of the First 8490 Sequenced Strains for Exploring Actinobacteria Biosynthetic Diversity.</title>
        <authorList>
            <person name="Kalkreuter E."/>
            <person name="Kautsar S.A."/>
            <person name="Yang D."/>
            <person name="Bader C.D."/>
            <person name="Teijaro C.N."/>
            <person name="Fluegel L."/>
            <person name="Davis C.M."/>
            <person name="Simpson J.R."/>
            <person name="Lauterbach L."/>
            <person name="Steele A.D."/>
            <person name="Gui C."/>
            <person name="Meng S."/>
            <person name="Li G."/>
            <person name="Viehrig K."/>
            <person name="Ye F."/>
            <person name="Su P."/>
            <person name="Kiefer A.F."/>
            <person name="Nichols A."/>
            <person name="Cepeda A.J."/>
            <person name="Yan W."/>
            <person name="Fan B."/>
            <person name="Jiang Y."/>
            <person name="Adhikari A."/>
            <person name="Zheng C.-J."/>
            <person name="Schuster L."/>
            <person name="Cowan T.M."/>
            <person name="Smanski M.J."/>
            <person name="Chevrette M.G."/>
            <person name="De Carvalho L.P.S."/>
            <person name="Shen B."/>
        </authorList>
    </citation>
    <scope>NUCLEOTIDE SEQUENCE [LARGE SCALE GENOMIC DNA]</scope>
    <source>
        <strain evidence="3 4">NPDC033039</strain>
    </source>
</reference>
<dbReference type="EMBL" id="JBEZVI010000024">
    <property type="protein sequence ID" value="MEU3713351.1"/>
    <property type="molecule type" value="Genomic_DNA"/>
</dbReference>
<feature type="domain" description="Nudix hydrolase" evidence="2">
    <location>
        <begin position="17"/>
        <end position="145"/>
    </location>
</feature>
<dbReference type="InterPro" id="IPR020084">
    <property type="entry name" value="NUDIX_hydrolase_CS"/>
</dbReference>
<proteinExistence type="predicted"/>
<evidence type="ECO:0000313" key="4">
    <source>
        <dbReference type="Proteomes" id="UP001550853"/>
    </source>
</evidence>
<dbReference type="PANTHER" id="PTHR21340">
    <property type="entry name" value="DIADENOSINE 5,5-P1,P4-TETRAPHOSPHATE PYROPHOSPHOHYDROLASE MUTT"/>
    <property type="match status" value="1"/>
</dbReference>
<keyword evidence="4" id="KW-1185">Reference proteome</keyword>
<dbReference type="EC" id="3.6.-.-" evidence="3"/>
<organism evidence="3 4">
    <name type="scientific">Streptomyces catenulae</name>
    <dbReference type="NCBI Taxonomy" id="66875"/>
    <lineage>
        <taxon>Bacteria</taxon>
        <taxon>Bacillati</taxon>
        <taxon>Actinomycetota</taxon>
        <taxon>Actinomycetes</taxon>
        <taxon>Kitasatosporales</taxon>
        <taxon>Streptomycetaceae</taxon>
        <taxon>Streptomyces</taxon>
    </lineage>
</organism>
<dbReference type="PROSITE" id="PS51462">
    <property type="entry name" value="NUDIX"/>
    <property type="match status" value="1"/>
</dbReference>
<dbReference type="Gene3D" id="3.90.79.10">
    <property type="entry name" value="Nucleoside Triphosphate Pyrophosphohydrolase"/>
    <property type="match status" value="1"/>
</dbReference>
<gene>
    <name evidence="3" type="ORF">AB0E61_25050</name>
</gene>
<dbReference type="GO" id="GO:0016787">
    <property type="term" value="F:hydrolase activity"/>
    <property type="evidence" value="ECO:0007669"/>
    <property type="project" value="UniProtKB-KW"/>
</dbReference>
<keyword evidence="1 3" id="KW-0378">Hydrolase</keyword>
<dbReference type="InterPro" id="IPR051325">
    <property type="entry name" value="Nudix_hydrolase_domain"/>
</dbReference>
<evidence type="ECO:0000313" key="3">
    <source>
        <dbReference type="EMBL" id="MEU3713351.1"/>
    </source>
</evidence>
<evidence type="ECO:0000259" key="2">
    <source>
        <dbReference type="PROSITE" id="PS51462"/>
    </source>
</evidence>
<dbReference type="CDD" id="cd03673">
    <property type="entry name" value="NUDIX_Ap6A_hydrolase"/>
    <property type="match status" value="1"/>
</dbReference>
<dbReference type="Proteomes" id="UP001550853">
    <property type="component" value="Unassembled WGS sequence"/>
</dbReference>
<comment type="caution">
    <text evidence="3">The sequence shown here is derived from an EMBL/GenBank/DDBJ whole genome shotgun (WGS) entry which is preliminary data.</text>
</comment>
<dbReference type="PROSITE" id="PS00893">
    <property type="entry name" value="NUDIX_BOX"/>
    <property type="match status" value="1"/>
</dbReference>
<dbReference type="PANTHER" id="PTHR21340:SF0">
    <property type="entry name" value="BIS(5'-NUCLEOSYL)-TETRAPHOSPHATASE [ASYMMETRICAL]"/>
    <property type="match status" value="1"/>
</dbReference>
<protein>
    <submittedName>
        <fullName evidence="3">NUDIX hydrolase</fullName>
        <ecNumber evidence="3">3.6.-.-</ecNumber>
    </submittedName>
</protein>